<accession>A0A426Q4P5</accession>
<dbReference type="Pfam" id="PF26526">
    <property type="entry name" value="DUF8175"/>
    <property type="match status" value="1"/>
</dbReference>
<dbReference type="EMBL" id="PQNQ01000012">
    <property type="protein sequence ID" value="RRQ04009.1"/>
    <property type="molecule type" value="Genomic_DNA"/>
</dbReference>
<organism evidence="2 3">
    <name type="scientific">Corynebacterium bovis</name>
    <dbReference type="NCBI Taxonomy" id="36808"/>
    <lineage>
        <taxon>Bacteria</taxon>
        <taxon>Bacillati</taxon>
        <taxon>Actinomycetota</taxon>
        <taxon>Actinomycetes</taxon>
        <taxon>Mycobacteriales</taxon>
        <taxon>Corynebacteriaceae</taxon>
        <taxon>Corynebacterium</taxon>
    </lineage>
</organism>
<dbReference type="AlphaFoldDB" id="A0A426Q4P5"/>
<proteinExistence type="predicted"/>
<feature type="domain" description="DUF8175" evidence="1">
    <location>
        <begin position="1"/>
        <end position="157"/>
    </location>
</feature>
<keyword evidence="3" id="KW-1185">Reference proteome</keyword>
<gene>
    <name evidence="2" type="ORF">CXF42_05535</name>
</gene>
<reference evidence="2 3" key="1">
    <citation type="submission" date="2018-01" db="EMBL/GenBank/DDBJ databases">
        <title>Twenty Corynebacterium bovis Genomes.</title>
        <authorList>
            <person name="Gulvik C.A."/>
        </authorList>
    </citation>
    <scope>NUCLEOTIDE SEQUENCE [LARGE SCALE GENOMIC DNA]</scope>
    <source>
        <strain evidence="2 3">16-2004</strain>
    </source>
</reference>
<evidence type="ECO:0000313" key="3">
    <source>
        <dbReference type="Proteomes" id="UP000278422"/>
    </source>
</evidence>
<dbReference type="InterPro" id="IPR058488">
    <property type="entry name" value="DUF8175"/>
</dbReference>
<protein>
    <recommendedName>
        <fullName evidence="1">DUF8175 domain-containing protein</fullName>
    </recommendedName>
</protein>
<sequence>MQWVSLAGVKVPGGAQGPASVSPVRHGYEHSPQGAVLAAVNGQALMSLAANDKTQAVSDYVLAPGAGRDQWVQARALADVSGVVDPGAAPRFVGFTVTDYADDAAQVVVAAEYAVPQRWTGVYPVQVRWINDDWRVVAPTREDGVHVSPVANIDDFTSFTAPTSTSVSVTEKEIY</sequence>
<evidence type="ECO:0000259" key="1">
    <source>
        <dbReference type="Pfam" id="PF26526"/>
    </source>
</evidence>
<comment type="caution">
    <text evidence="2">The sequence shown here is derived from an EMBL/GenBank/DDBJ whole genome shotgun (WGS) entry which is preliminary data.</text>
</comment>
<evidence type="ECO:0000313" key="2">
    <source>
        <dbReference type="EMBL" id="RRQ04009.1"/>
    </source>
</evidence>
<dbReference type="Proteomes" id="UP000278422">
    <property type="component" value="Unassembled WGS sequence"/>
</dbReference>
<name>A0A426Q4P5_9CORY</name>